<organism evidence="1">
    <name type="scientific">Aeromonas salmonicida subsp. salmonicida</name>
    <dbReference type="NCBI Taxonomy" id="29491"/>
    <lineage>
        <taxon>Bacteria</taxon>
        <taxon>Pseudomonadati</taxon>
        <taxon>Pseudomonadota</taxon>
        <taxon>Gammaproteobacteria</taxon>
        <taxon>Aeromonadales</taxon>
        <taxon>Aeromonadaceae</taxon>
        <taxon>Aeromonas</taxon>
    </lineage>
</organism>
<sequence length="89" mass="10319">MKQIPPGRNGRPALTKDEIAAEFTHHALLFGVVPIYYNVHTRIYCVRNGWPRAYSELVINLVALFWRPLVLLSPSYQPSFWIRLGKPTR</sequence>
<dbReference type="EMBL" id="KX364409">
    <property type="protein sequence ID" value="AOZ60575.1"/>
    <property type="molecule type" value="Genomic_DNA"/>
</dbReference>
<reference evidence="1" key="1">
    <citation type="journal article" date="2016" name="Sci. Rep.">
        <title>Diversity of antibiotic-resistance genes in Canadian isolates of Aeromonas salmonicida subsp. salmonicida: dominance of pSN254b and discovery of pAsa8.</title>
        <authorList>
            <person name="Trudel M.V."/>
            <person name="Vincent A.T."/>
            <person name="Attere S.A."/>
            <person name="Labbe M."/>
            <person name="Derome N."/>
            <person name="Culley A.I."/>
            <person name="Charette S.J."/>
        </authorList>
    </citation>
    <scope>NUCLEOTIDE SEQUENCE</scope>
    <source>
        <strain evidence="1">M16474-11</strain>
        <plasmid evidence="1">pAsa8</plasmid>
    </source>
</reference>
<protein>
    <submittedName>
        <fullName evidence="1">Uncharacterized protein</fullName>
    </submittedName>
</protein>
<evidence type="ECO:0000313" key="1">
    <source>
        <dbReference type="EMBL" id="AOZ60575.1"/>
    </source>
</evidence>
<proteinExistence type="predicted"/>
<keyword evidence="1" id="KW-0614">Plasmid</keyword>
<accession>A0A1I9S1Y3</accession>
<name>A0A1I9S1Y3_AERSS</name>
<dbReference type="AlphaFoldDB" id="A0A1I9S1Y3"/>
<dbReference type="RefSeq" id="WP_137736246.1">
    <property type="nucleotide sequence ID" value="NZ_KX364409.1"/>
</dbReference>
<geneLocation type="plasmid" evidence="1">
    <name>pAsa8</name>
</geneLocation>